<organism evidence="1 2">
    <name type="scientific">Heterotrigona itama</name>
    <dbReference type="NCBI Taxonomy" id="395501"/>
    <lineage>
        <taxon>Eukaryota</taxon>
        <taxon>Metazoa</taxon>
        <taxon>Ecdysozoa</taxon>
        <taxon>Arthropoda</taxon>
        <taxon>Hexapoda</taxon>
        <taxon>Insecta</taxon>
        <taxon>Pterygota</taxon>
        <taxon>Neoptera</taxon>
        <taxon>Endopterygota</taxon>
        <taxon>Hymenoptera</taxon>
        <taxon>Apocrita</taxon>
        <taxon>Aculeata</taxon>
        <taxon>Apoidea</taxon>
        <taxon>Anthophila</taxon>
        <taxon>Apidae</taxon>
        <taxon>Heterotrigona</taxon>
    </lineage>
</organism>
<keyword evidence="2" id="KW-1185">Reference proteome</keyword>
<name>A0A6V7HER9_9HYME</name>
<comment type="caution">
    <text evidence="1">The sequence shown here is derived from an EMBL/GenBank/DDBJ whole genome shotgun (WGS) entry which is preliminary data.</text>
</comment>
<feature type="non-terminal residue" evidence="1">
    <location>
        <position position="74"/>
    </location>
</feature>
<reference evidence="1" key="1">
    <citation type="submission" date="2020-07" db="EMBL/GenBank/DDBJ databases">
        <authorList>
            <person name="Nazaruddin N."/>
        </authorList>
    </citation>
    <scope>NUCLEOTIDE SEQUENCE</scope>
</reference>
<proteinExistence type="predicted"/>
<evidence type="ECO:0000313" key="2">
    <source>
        <dbReference type="Proteomes" id="UP000752696"/>
    </source>
</evidence>
<accession>A0A6V7HER9</accession>
<evidence type="ECO:0000313" key="1">
    <source>
        <dbReference type="EMBL" id="CAD1477747.1"/>
    </source>
</evidence>
<feature type="non-terminal residue" evidence="1">
    <location>
        <position position="1"/>
    </location>
</feature>
<sequence length="74" mass="7959">KKFCGRAVGHLLLQERDSKGAVSSSASTGRRFCASAVSRKSTKVPVLGTLIMKYRLFEEISVSSTLGKGMLVLL</sequence>
<protein>
    <submittedName>
        <fullName evidence="1">Uncharacterized protein</fullName>
    </submittedName>
</protein>
<gene>
    <name evidence="1" type="ORF">MHI_LOCUS750690</name>
</gene>
<dbReference type="Proteomes" id="UP000752696">
    <property type="component" value="Unassembled WGS sequence"/>
</dbReference>
<dbReference type="EMBL" id="CAJDYZ010010207">
    <property type="protein sequence ID" value="CAD1477747.1"/>
    <property type="molecule type" value="Genomic_DNA"/>
</dbReference>
<dbReference type="AlphaFoldDB" id="A0A6V7HER9"/>